<comment type="caution">
    <text evidence="1">The sequence shown here is derived from an EMBL/GenBank/DDBJ whole genome shotgun (WGS) entry which is preliminary data.</text>
</comment>
<dbReference type="EMBL" id="PPHD01033182">
    <property type="protein sequence ID" value="POI25620.1"/>
    <property type="molecule type" value="Genomic_DNA"/>
</dbReference>
<protein>
    <submittedName>
        <fullName evidence="1">Uncharacterized protein</fullName>
    </submittedName>
</protein>
<evidence type="ECO:0000313" key="2">
    <source>
        <dbReference type="Proteomes" id="UP000237246"/>
    </source>
</evidence>
<evidence type="ECO:0000313" key="1">
    <source>
        <dbReference type="EMBL" id="POI25620.1"/>
    </source>
</evidence>
<sequence>MFPLENGSECGEKALAGCLVCRGRLAAGTPTLQCETAEPRGDAALRGRAGRGTAPNTAPRLPCSTAAFQTPFLFGACIAFCVVDEEMPVRSMKGFFCC</sequence>
<dbReference type="AlphaFoldDB" id="A0A2P4SND9"/>
<gene>
    <name evidence="1" type="ORF">CIB84_010628</name>
</gene>
<accession>A0A2P4SND9</accession>
<name>A0A2P4SND9_BAMTH</name>
<reference evidence="1 2" key="1">
    <citation type="submission" date="2018-01" db="EMBL/GenBank/DDBJ databases">
        <title>Comparison of the Chinese Bamboo Partridge and Red Junglefowl genome sequences highlights the importance of demography in genome evolution.</title>
        <authorList>
            <person name="Tiley G.P."/>
            <person name="Kimball R.T."/>
            <person name="Braun E.L."/>
            <person name="Burleigh J.G."/>
        </authorList>
    </citation>
    <scope>NUCLEOTIDE SEQUENCE [LARGE SCALE GENOMIC DNA]</scope>
    <source>
        <strain evidence="1">RTK389</strain>
        <tissue evidence="1">Blood</tissue>
    </source>
</reference>
<keyword evidence="2" id="KW-1185">Reference proteome</keyword>
<dbReference type="Proteomes" id="UP000237246">
    <property type="component" value="Unassembled WGS sequence"/>
</dbReference>
<proteinExistence type="predicted"/>
<organism evidence="1 2">
    <name type="scientific">Bambusicola thoracicus</name>
    <name type="common">Chinese bamboo-partridge</name>
    <name type="synonym">Perdix thoracica</name>
    <dbReference type="NCBI Taxonomy" id="9083"/>
    <lineage>
        <taxon>Eukaryota</taxon>
        <taxon>Metazoa</taxon>
        <taxon>Chordata</taxon>
        <taxon>Craniata</taxon>
        <taxon>Vertebrata</taxon>
        <taxon>Euteleostomi</taxon>
        <taxon>Archelosauria</taxon>
        <taxon>Archosauria</taxon>
        <taxon>Dinosauria</taxon>
        <taxon>Saurischia</taxon>
        <taxon>Theropoda</taxon>
        <taxon>Coelurosauria</taxon>
        <taxon>Aves</taxon>
        <taxon>Neognathae</taxon>
        <taxon>Galloanserae</taxon>
        <taxon>Galliformes</taxon>
        <taxon>Phasianidae</taxon>
        <taxon>Perdicinae</taxon>
        <taxon>Bambusicola</taxon>
    </lineage>
</organism>